<feature type="chain" id="PRO_5012814291" description="Glucosylceramidase" evidence="11">
    <location>
        <begin position="19"/>
        <end position="708"/>
    </location>
</feature>
<keyword evidence="6 11" id="KW-0732">Signal</keyword>
<dbReference type="Proteomes" id="UP000183832">
    <property type="component" value="Unassembled WGS sequence"/>
</dbReference>
<accession>A0A1J1HIN6</accession>
<keyword evidence="10" id="KW-0746">Sphingolipid metabolism</keyword>
<keyword evidence="10" id="KW-0326">Glycosidase</keyword>
<proteinExistence type="inferred from homology"/>
<dbReference type="Pfam" id="PF05154">
    <property type="entry name" value="TM2"/>
    <property type="match status" value="1"/>
</dbReference>
<keyword evidence="8" id="KW-1133">Transmembrane helix</keyword>
<evidence type="ECO:0000256" key="4">
    <source>
        <dbReference type="ARBA" id="ARBA00012658"/>
    </source>
</evidence>
<evidence type="ECO:0000259" key="12">
    <source>
        <dbReference type="Pfam" id="PF02055"/>
    </source>
</evidence>
<dbReference type="GO" id="GO:0016020">
    <property type="term" value="C:membrane"/>
    <property type="evidence" value="ECO:0007669"/>
    <property type="project" value="UniProtKB-SubCell"/>
</dbReference>
<dbReference type="SUPFAM" id="SSF51445">
    <property type="entry name" value="(Trans)glycosidases"/>
    <property type="match status" value="1"/>
</dbReference>
<evidence type="ECO:0000259" key="14">
    <source>
        <dbReference type="Pfam" id="PF17189"/>
    </source>
</evidence>
<dbReference type="EMBL" id="CVRI01000006">
    <property type="protein sequence ID" value="CRK87903.1"/>
    <property type="molecule type" value="Genomic_DNA"/>
</dbReference>
<dbReference type="PANTHER" id="PTHR11069:SF23">
    <property type="entry name" value="LYSOSOMAL ACID GLUCOSYLCERAMIDASE"/>
    <property type="match status" value="1"/>
</dbReference>
<dbReference type="InterPro" id="IPR033453">
    <property type="entry name" value="Glyco_hydro_30_TIM-barrel"/>
</dbReference>
<dbReference type="Pfam" id="PF17189">
    <property type="entry name" value="Glyco_hydro_30C"/>
    <property type="match status" value="1"/>
</dbReference>
<gene>
    <name evidence="15" type="primary">putative Glucosylceramidase</name>
    <name evidence="15" type="ORF">CLUMA_CG001690</name>
</gene>
<dbReference type="PANTHER" id="PTHR11069">
    <property type="entry name" value="GLUCOSYLCERAMIDASE"/>
    <property type="match status" value="1"/>
</dbReference>
<keyword evidence="5" id="KW-0812">Transmembrane</keyword>
<dbReference type="Gene3D" id="3.20.20.80">
    <property type="entry name" value="Glycosidases"/>
    <property type="match status" value="1"/>
</dbReference>
<dbReference type="InterPro" id="IPR017853">
    <property type="entry name" value="GH"/>
</dbReference>
<evidence type="ECO:0000256" key="6">
    <source>
        <dbReference type="ARBA" id="ARBA00022729"/>
    </source>
</evidence>
<feature type="signal peptide" evidence="11">
    <location>
        <begin position="1"/>
        <end position="18"/>
    </location>
</feature>
<dbReference type="GO" id="GO:0006680">
    <property type="term" value="P:glucosylceramide catabolic process"/>
    <property type="evidence" value="ECO:0007669"/>
    <property type="project" value="TreeGrafter"/>
</dbReference>
<evidence type="ECO:0000313" key="15">
    <source>
        <dbReference type="EMBL" id="CRK87903.1"/>
    </source>
</evidence>
<dbReference type="GO" id="GO:0004348">
    <property type="term" value="F:glucosylceramidase activity"/>
    <property type="evidence" value="ECO:0007669"/>
    <property type="project" value="UniProtKB-EC"/>
</dbReference>
<comment type="similarity">
    <text evidence="3 10">Belongs to the glycosyl hydrolase 30 family.</text>
</comment>
<sequence length="708" mass="80554">MILKLFLLLNINILLANSAHTKDKKDAKEQQKDSSQSAEYNPFGALVRCNMLPLEFIDCDALKDHNGNKTAQEEAGHGCLKIGGIRWHEVERAKAECTVLPEIECYGPRNFKRDGFPCVKYGEHYFLTTLLYSILLGFLGMDRFCLGQTGIAVMKLLTLGGLGLCIKYLIQIEFPVCSTPCDLRAYRTGLVCVCNSSYCDTLDVKLPKIKGEVLILSTSKSGLRYHATKSHFGSDRIKILHGPYHYGTSGKSKSYQIIAQSISKLEKAYETLTETTAYISTNYSATYQKIIGFGGAFTGSVSFNLKQLQSNELRHHVYKSFYSKQKGNGFNFMRYPIGGCDFDLEPWAYNEQPEHDPDLSNFKQLDQRDLDKIDQLNELRSVTNNHDIKFVGAAWSPPRWMKTNNDWTGFSALRIEYYQTWADYHVRFLELMHDKNISFWGISTGNEPLNGVLFPNFIHFMSLGWLPQDQGRWVADHLGPTLKNSLTASKVKILAGDDQRYTFPWWFEKMYDANPDVAKYIDGMAVHWYADKYAGSNTLDDAEKLFPDKFFLSTEACSGDKPWEIHEPILGHWPRCEDYILDIIEDLNHYMSGWIDWNLILDLDGGPNYVMNTLDAPMIANGSEIYKQPIFYGLGHFSRFIIPGSQRIYSKSTSPFIKSTAFLRPDGLTAIVFYNNGDHYIDVNVLDKSRGVLTINVPGKSVHTVIYK</sequence>
<evidence type="ECO:0000259" key="13">
    <source>
        <dbReference type="Pfam" id="PF05154"/>
    </source>
</evidence>
<keyword evidence="16" id="KW-1185">Reference proteome</keyword>
<evidence type="ECO:0000256" key="11">
    <source>
        <dbReference type="SAM" id="SignalP"/>
    </source>
</evidence>
<evidence type="ECO:0000256" key="8">
    <source>
        <dbReference type="ARBA" id="ARBA00022989"/>
    </source>
</evidence>
<evidence type="ECO:0000256" key="3">
    <source>
        <dbReference type="ARBA" id="ARBA00005382"/>
    </source>
</evidence>
<evidence type="ECO:0000256" key="10">
    <source>
        <dbReference type="RuleBase" id="RU361188"/>
    </source>
</evidence>
<feature type="domain" description="Glycosyl hydrolase family 30 TIM-barrel" evidence="12">
    <location>
        <begin position="290"/>
        <end position="641"/>
    </location>
</feature>
<comment type="catalytic activity">
    <reaction evidence="1">
        <text>a beta-D-glucosyl-(1&lt;-&gt;1')-N-acylsphing-4-enine + H2O = an N-acylsphing-4-enine + D-glucose</text>
        <dbReference type="Rhea" id="RHEA:13269"/>
        <dbReference type="ChEBI" id="CHEBI:4167"/>
        <dbReference type="ChEBI" id="CHEBI:15377"/>
        <dbReference type="ChEBI" id="CHEBI:22801"/>
        <dbReference type="ChEBI" id="CHEBI:52639"/>
        <dbReference type="EC" id="3.2.1.45"/>
    </reaction>
    <physiologicalReaction direction="left-to-right" evidence="1">
        <dbReference type="Rhea" id="RHEA:13270"/>
    </physiologicalReaction>
</comment>
<reference evidence="15 16" key="1">
    <citation type="submission" date="2015-04" db="EMBL/GenBank/DDBJ databases">
        <authorList>
            <person name="Syromyatnikov M.Y."/>
            <person name="Popov V.N."/>
        </authorList>
    </citation>
    <scope>NUCLEOTIDE SEQUENCE [LARGE SCALE GENOMIC DNA]</scope>
</reference>
<comment type="subcellular location">
    <subcellularLocation>
        <location evidence="2">Membrane</location>
        <topology evidence="2">Multi-pass membrane protein</topology>
    </subcellularLocation>
</comment>
<evidence type="ECO:0000313" key="16">
    <source>
        <dbReference type="Proteomes" id="UP000183832"/>
    </source>
</evidence>
<keyword evidence="7 10" id="KW-0378">Hydrolase</keyword>
<keyword evidence="10" id="KW-0443">Lipid metabolism</keyword>
<dbReference type="InterPro" id="IPR001139">
    <property type="entry name" value="Glyco_hydro_30"/>
</dbReference>
<feature type="domain" description="TM2" evidence="13">
    <location>
        <begin position="123"/>
        <end position="164"/>
    </location>
</feature>
<evidence type="ECO:0000256" key="7">
    <source>
        <dbReference type="ARBA" id="ARBA00022801"/>
    </source>
</evidence>
<keyword evidence="9" id="KW-0472">Membrane</keyword>
<name>A0A1J1HIN6_9DIPT</name>
<dbReference type="InterPro" id="IPR033452">
    <property type="entry name" value="GH30_C"/>
</dbReference>
<protein>
    <recommendedName>
        <fullName evidence="4 10">Glucosylceramidase</fullName>
        <ecNumber evidence="4 10">3.2.1.45</ecNumber>
    </recommendedName>
</protein>
<dbReference type="InterPro" id="IPR007829">
    <property type="entry name" value="TM2"/>
</dbReference>
<evidence type="ECO:0000256" key="5">
    <source>
        <dbReference type="ARBA" id="ARBA00022692"/>
    </source>
</evidence>
<feature type="domain" description="Glycosyl hydrolase family 30 beta sandwich" evidence="14">
    <location>
        <begin position="644"/>
        <end position="705"/>
    </location>
</feature>
<organism evidence="15 16">
    <name type="scientific">Clunio marinus</name>
    <dbReference type="NCBI Taxonomy" id="568069"/>
    <lineage>
        <taxon>Eukaryota</taxon>
        <taxon>Metazoa</taxon>
        <taxon>Ecdysozoa</taxon>
        <taxon>Arthropoda</taxon>
        <taxon>Hexapoda</taxon>
        <taxon>Insecta</taxon>
        <taxon>Pterygota</taxon>
        <taxon>Neoptera</taxon>
        <taxon>Endopterygota</taxon>
        <taxon>Diptera</taxon>
        <taxon>Nematocera</taxon>
        <taxon>Chironomoidea</taxon>
        <taxon>Chironomidae</taxon>
        <taxon>Clunio</taxon>
    </lineage>
</organism>
<dbReference type="AlphaFoldDB" id="A0A1J1HIN6"/>
<evidence type="ECO:0000256" key="1">
    <source>
        <dbReference type="ARBA" id="ARBA00001013"/>
    </source>
</evidence>
<dbReference type="STRING" id="568069.A0A1J1HIN6"/>
<dbReference type="OrthoDB" id="2160638at2759"/>
<evidence type="ECO:0000256" key="2">
    <source>
        <dbReference type="ARBA" id="ARBA00004141"/>
    </source>
</evidence>
<dbReference type="InterPro" id="IPR013780">
    <property type="entry name" value="Glyco_hydro_b"/>
</dbReference>
<dbReference type="Gene3D" id="2.60.40.1180">
    <property type="entry name" value="Golgi alpha-mannosidase II"/>
    <property type="match status" value="1"/>
</dbReference>
<evidence type="ECO:0000256" key="9">
    <source>
        <dbReference type="ARBA" id="ARBA00023136"/>
    </source>
</evidence>
<dbReference type="Pfam" id="PF02055">
    <property type="entry name" value="Glyco_hydro_30"/>
    <property type="match status" value="1"/>
</dbReference>
<dbReference type="EC" id="3.2.1.45" evidence="4 10"/>